<reference evidence="15" key="1">
    <citation type="journal article" date="2019" name="PLoS Negl. Trop. Dis.">
        <title>Revisiting the worldwide diversity of Leptospira species in the environment.</title>
        <authorList>
            <person name="Vincent A.T."/>
            <person name="Schiettekatte O."/>
            <person name="Bourhy P."/>
            <person name="Veyrier F.J."/>
            <person name="Picardeau M."/>
        </authorList>
    </citation>
    <scope>NUCLEOTIDE SEQUENCE [LARGE SCALE GENOMIC DNA]</scope>
    <source>
        <strain evidence="15">SSS9</strain>
    </source>
</reference>
<dbReference type="SMART" id="SM00525">
    <property type="entry name" value="FES"/>
    <property type="match status" value="1"/>
</dbReference>
<evidence type="ECO:0000256" key="11">
    <source>
        <dbReference type="ARBA" id="ARBA00023014"/>
    </source>
</evidence>
<dbReference type="InterPro" id="IPR000445">
    <property type="entry name" value="HhH_motif"/>
</dbReference>
<keyword evidence="8" id="KW-0227">DNA damage</keyword>
<dbReference type="SMART" id="SM00478">
    <property type="entry name" value="ENDO3c"/>
    <property type="match status" value="1"/>
</dbReference>
<dbReference type="AlphaFoldDB" id="A0A4V3JB25"/>
<dbReference type="GO" id="GO:0006284">
    <property type="term" value="P:base-excision repair"/>
    <property type="evidence" value="ECO:0007669"/>
    <property type="project" value="InterPro"/>
</dbReference>
<comment type="catalytic activity">
    <reaction evidence="1">
        <text>Hydrolyzes free adenine bases from 7,8-dihydro-8-oxoguanine:adenine mismatched double-stranded DNA, leaving an apurinic site.</text>
        <dbReference type="EC" id="3.2.2.31"/>
    </reaction>
</comment>
<keyword evidence="9" id="KW-0378">Hydrolase</keyword>
<evidence type="ECO:0000256" key="8">
    <source>
        <dbReference type="ARBA" id="ARBA00022763"/>
    </source>
</evidence>
<dbReference type="GO" id="GO:0006298">
    <property type="term" value="P:mismatch repair"/>
    <property type="evidence" value="ECO:0007669"/>
    <property type="project" value="TreeGrafter"/>
</dbReference>
<evidence type="ECO:0000256" key="6">
    <source>
        <dbReference type="ARBA" id="ARBA00022023"/>
    </source>
</evidence>
<gene>
    <name evidence="15" type="ORF">EHO59_11805</name>
</gene>
<evidence type="ECO:0000313" key="16">
    <source>
        <dbReference type="Proteomes" id="UP000297453"/>
    </source>
</evidence>
<evidence type="ECO:0000256" key="13">
    <source>
        <dbReference type="ARBA" id="ARBA00023295"/>
    </source>
</evidence>
<dbReference type="PANTHER" id="PTHR42944:SF1">
    <property type="entry name" value="ADENINE DNA GLYCOSYLASE"/>
    <property type="match status" value="1"/>
</dbReference>
<proteinExistence type="inferred from homology"/>
<protein>
    <recommendedName>
        <fullName evidence="6">Adenine DNA glycosylase</fullName>
        <ecNumber evidence="5">3.2.2.31</ecNumber>
    </recommendedName>
</protein>
<dbReference type="GO" id="GO:0051539">
    <property type="term" value="F:4 iron, 4 sulfur cluster binding"/>
    <property type="evidence" value="ECO:0007669"/>
    <property type="project" value="InterPro"/>
</dbReference>
<dbReference type="InterPro" id="IPR011257">
    <property type="entry name" value="DNA_glycosylase"/>
</dbReference>
<dbReference type="GO" id="GO:0034039">
    <property type="term" value="F:8-oxo-7,8-dihydroguanine DNA N-glycosylase activity"/>
    <property type="evidence" value="ECO:0007669"/>
    <property type="project" value="TreeGrafter"/>
</dbReference>
<dbReference type="InterPro" id="IPR023170">
    <property type="entry name" value="HhH_base_excis_C"/>
</dbReference>
<evidence type="ECO:0000256" key="2">
    <source>
        <dbReference type="ARBA" id="ARBA00001966"/>
    </source>
</evidence>
<evidence type="ECO:0000256" key="4">
    <source>
        <dbReference type="ARBA" id="ARBA00008343"/>
    </source>
</evidence>
<evidence type="ECO:0000256" key="12">
    <source>
        <dbReference type="ARBA" id="ARBA00023204"/>
    </source>
</evidence>
<dbReference type="InterPro" id="IPR003265">
    <property type="entry name" value="HhH-GPD_domain"/>
</dbReference>
<name>A0A4V3JB25_9LEPT</name>
<evidence type="ECO:0000256" key="1">
    <source>
        <dbReference type="ARBA" id="ARBA00000843"/>
    </source>
</evidence>
<dbReference type="Proteomes" id="UP000297453">
    <property type="component" value="Unassembled WGS sequence"/>
</dbReference>
<evidence type="ECO:0000259" key="14">
    <source>
        <dbReference type="SMART" id="SM00478"/>
    </source>
</evidence>
<dbReference type="Gene3D" id="1.10.1670.10">
    <property type="entry name" value="Helix-hairpin-Helix base-excision DNA repair enzymes (C-terminal)"/>
    <property type="match status" value="1"/>
</dbReference>
<comment type="similarity">
    <text evidence="4">Belongs to the Nth/MutY family.</text>
</comment>
<dbReference type="RefSeq" id="WP_135588236.1">
    <property type="nucleotide sequence ID" value="NZ_RQEP01000018.1"/>
</dbReference>
<comment type="caution">
    <text evidence="15">The sequence shown here is derived from an EMBL/GenBank/DDBJ whole genome shotgun (WGS) entry which is preliminary data.</text>
</comment>
<evidence type="ECO:0000256" key="7">
    <source>
        <dbReference type="ARBA" id="ARBA00022723"/>
    </source>
</evidence>
<evidence type="ECO:0000256" key="5">
    <source>
        <dbReference type="ARBA" id="ARBA00012045"/>
    </source>
</evidence>
<dbReference type="InterPro" id="IPR044298">
    <property type="entry name" value="MIG/MutY"/>
</dbReference>
<feature type="domain" description="HhH-GPD" evidence="14">
    <location>
        <begin position="53"/>
        <end position="202"/>
    </location>
</feature>
<dbReference type="Pfam" id="PF00633">
    <property type="entry name" value="HHH"/>
    <property type="match status" value="1"/>
</dbReference>
<keyword evidence="10" id="KW-0408">Iron</keyword>
<evidence type="ECO:0000256" key="9">
    <source>
        <dbReference type="ARBA" id="ARBA00022801"/>
    </source>
</evidence>
<keyword evidence="16" id="KW-1185">Reference proteome</keyword>
<dbReference type="PANTHER" id="PTHR42944">
    <property type="entry name" value="ADENINE DNA GLYCOSYLASE"/>
    <property type="match status" value="1"/>
</dbReference>
<organism evidence="15 16">
    <name type="scientific">Leptospira semungkisensis</name>
    <dbReference type="NCBI Taxonomy" id="2484985"/>
    <lineage>
        <taxon>Bacteria</taxon>
        <taxon>Pseudomonadati</taxon>
        <taxon>Spirochaetota</taxon>
        <taxon>Spirochaetia</taxon>
        <taxon>Leptospirales</taxon>
        <taxon>Leptospiraceae</taxon>
        <taxon>Leptospira</taxon>
    </lineage>
</organism>
<dbReference type="GO" id="GO:0046872">
    <property type="term" value="F:metal ion binding"/>
    <property type="evidence" value="ECO:0007669"/>
    <property type="project" value="UniProtKB-KW"/>
</dbReference>
<dbReference type="OrthoDB" id="9802365at2"/>
<evidence type="ECO:0000313" key="15">
    <source>
        <dbReference type="EMBL" id="TGK00629.1"/>
    </source>
</evidence>
<dbReference type="Gene3D" id="1.10.340.30">
    <property type="entry name" value="Hypothetical protein, domain 2"/>
    <property type="match status" value="1"/>
</dbReference>
<evidence type="ECO:0000256" key="10">
    <source>
        <dbReference type="ARBA" id="ARBA00023004"/>
    </source>
</evidence>
<dbReference type="GO" id="GO:0035485">
    <property type="term" value="F:adenine/guanine mispair binding"/>
    <property type="evidence" value="ECO:0007669"/>
    <property type="project" value="TreeGrafter"/>
</dbReference>
<dbReference type="Pfam" id="PF00730">
    <property type="entry name" value="HhH-GPD"/>
    <property type="match status" value="1"/>
</dbReference>
<dbReference type="EC" id="3.2.2.31" evidence="5"/>
<sequence>MSAGLKRKDPNQEVHEFDPNTNRKLRNWFVREKRDLPFRKNRTPYSTWVSEIMLQQTRVAAMLPLYEKFMNRFPNPVDLAAAEEEEVFRYWQGLGYYSRAKNLLAGVRKLVNEFDGEFPKTLDETLSLPGIGPYTARAILSISYNLPFAVLDGNAKRVLSRLVMFRESGPKADSTLQKIADSFLNQDFPGDHNEAVMELGARICIPKPLCTQCPLQTDCIAYQNGVQESIPETEKKKKEIPLNIRFYVLKGKQGILLIRYPERRFFKTIYSLPFSFEGQNPYEPDPVLHWDLSASDLGIKFKHTITHHKIQGFVSEIQLDTKVEKEILENFRKIRPSIETKYCEWKDLETEFPSSIARKIKQAFSKQEVILPGLEAKTSSSKRKSK</sequence>
<dbReference type="GO" id="GO:0032357">
    <property type="term" value="F:oxidized purine DNA binding"/>
    <property type="evidence" value="ECO:0007669"/>
    <property type="project" value="TreeGrafter"/>
</dbReference>
<comment type="cofactor">
    <cofactor evidence="2">
        <name>[4Fe-4S] cluster</name>
        <dbReference type="ChEBI" id="CHEBI:49883"/>
    </cofactor>
</comment>
<dbReference type="InterPro" id="IPR003651">
    <property type="entry name" value="Endonuclease3_FeS-loop_motif"/>
</dbReference>
<dbReference type="GO" id="GO:0000701">
    <property type="term" value="F:purine-specific mismatch base pair DNA N-glycosylase activity"/>
    <property type="evidence" value="ECO:0007669"/>
    <property type="project" value="UniProtKB-EC"/>
</dbReference>
<dbReference type="SUPFAM" id="SSF48150">
    <property type="entry name" value="DNA-glycosylase"/>
    <property type="match status" value="1"/>
</dbReference>
<keyword evidence="11" id="KW-0411">Iron-sulfur</keyword>
<keyword evidence="12" id="KW-0234">DNA repair</keyword>
<comment type="function">
    <text evidence="3">Adenine glycosylase active on G-A mispairs. MutY also corrects error-prone DNA synthesis past GO lesions which are due to the oxidatively damaged form of guanine: 7,8-dihydro-8-oxoguanine (8-oxo-dGTP).</text>
</comment>
<dbReference type="EMBL" id="RQEP01000018">
    <property type="protein sequence ID" value="TGK00629.1"/>
    <property type="molecule type" value="Genomic_DNA"/>
</dbReference>
<evidence type="ECO:0000256" key="3">
    <source>
        <dbReference type="ARBA" id="ARBA00002933"/>
    </source>
</evidence>
<accession>A0A4V3JB25</accession>
<keyword evidence="7" id="KW-0479">Metal-binding</keyword>
<dbReference type="CDD" id="cd00056">
    <property type="entry name" value="ENDO3c"/>
    <property type="match status" value="1"/>
</dbReference>
<keyword evidence="13" id="KW-0326">Glycosidase</keyword>